<feature type="domain" description="Beta-lactamase-related" evidence="2">
    <location>
        <begin position="39"/>
        <end position="349"/>
    </location>
</feature>
<organism evidence="3 4">
    <name type="scientific">Actinomadura macrotermitis</name>
    <dbReference type="NCBI Taxonomy" id="2585200"/>
    <lineage>
        <taxon>Bacteria</taxon>
        <taxon>Bacillati</taxon>
        <taxon>Actinomycetota</taxon>
        <taxon>Actinomycetes</taxon>
        <taxon>Streptosporangiales</taxon>
        <taxon>Thermomonosporaceae</taxon>
        <taxon>Actinomadura</taxon>
    </lineage>
</organism>
<dbReference type="SUPFAM" id="SSF56601">
    <property type="entry name" value="beta-lactamase/transpeptidase-like"/>
    <property type="match status" value="1"/>
</dbReference>
<keyword evidence="3" id="KW-0645">Protease</keyword>
<evidence type="ECO:0000313" key="3">
    <source>
        <dbReference type="EMBL" id="MQY08531.1"/>
    </source>
</evidence>
<protein>
    <submittedName>
        <fullName evidence="3">D-alanyl-D-alanine carboxypeptidase</fullName>
        <ecNumber evidence="3">3.4.16.4</ecNumber>
    </submittedName>
</protein>
<dbReference type="RefSeq" id="WP_153539656.1">
    <property type="nucleotide sequence ID" value="NZ_WEGH01000005.1"/>
</dbReference>
<dbReference type="EMBL" id="WEGH01000005">
    <property type="protein sequence ID" value="MQY08531.1"/>
    <property type="molecule type" value="Genomic_DNA"/>
</dbReference>
<dbReference type="Proteomes" id="UP000487268">
    <property type="component" value="Unassembled WGS sequence"/>
</dbReference>
<evidence type="ECO:0000259" key="2">
    <source>
        <dbReference type="Pfam" id="PF00144"/>
    </source>
</evidence>
<dbReference type="InterPro" id="IPR012338">
    <property type="entry name" value="Beta-lactam/transpept-like"/>
</dbReference>
<feature type="chain" id="PRO_5038688501" evidence="1">
    <location>
        <begin position="25"/>
        <end position="384"/>
    </location>
</feature>
<keyword evidence="1" id="KW-0732">Signal</keyword>
<dbReference type="InterPro" id="IPR050491">
    <property type="entry name" value="AmpC-like"/>
</dbReference>
<evidence type="ECO:0000313" key="4">
    <source>
        <dbReference type="Proteomes" id="UP000487268"/>
    </source>
</evidence>
<gene>
    <name evidence="3" type="ORF">ACRB68_66400</name>
</gene>
<name>A0A7K0C507_9ACTN</name>
<dbReference type="GO" id="GO:0009002">
    <property type="term" value="F:serine-type D-Ala-D-Ala carboxypeptidase activity"/>
    <property type="evidence" value="ECO:0007669"/>
    <property type="project" value="UniProtKB-EC"/>
</dbReference>
<keyword evidence="3" id="KW-0378">Hydrolase</keyword>
<dbReference type="PANTHER" id="PTHR46825">
    <property type="entry name" value="D-ALANYL-D-ALANINE-CARBOXYPEPTIDASE/ENDOPEPTIDASE AMPH"/>
    <property type="match status" value="1"/>
</dbReference>
<keyword evidence="4" id="KW-1185">Reference proteome</keyword>
<accession>A0A7K0C507</accession>
<dbReference type="PANTHER" id="PTHR46825:SF7">
    <property type="entry name" value="D-ALANYL-D-ALANINE CARBOXYPEPTIDASE"/>
    <property type="match status" value="1"/>
</dbReference>
<sequence>MTFRRTTTALTVALAAGGVPAVLAGPASAAPRCGDRPAVRRAMERLTGTDRVPGVAVRIEDPRCGTWSAASGKADLRTGRPMRADERVRIGSVTKSFTATVVLQLAAEGRLSLDAPVDRYLPGLIRKGPYDGRRITVRSLLRHTSGLPDHMDSFDDSGQYRFRHFEPRELVARALAMDPPAKEWHYSTTNYIVAGMIVQAVTGHRTEDEAVRRIVRPLGLRDTYWPGDATGIRGRHPRGYVREEKDGTVRWTDRTRMNISAGGAGGAIISSPPDVARFFGALLGGRLLPPALLAEMRRTVLADPDRVWPGARYGLGLIETPLSCGGTWTGHAGGIEGYSAYGGVRTGGRRLAVSMNEDAPDMRTFQDVLALVDTAFCDDGRKNS</sequence>
<reference evidence="3 4" key="1">
    <citation type="submission" date="2019-10" db="EMBL/GenBank/DDBJ databases">
        <title>Actinomadura rubteroloni sp. nov. and Actinomadura macrotermitis sp. nov., isolated from the gut of fungus growing-termite Macrotermes natalensis.</title>
        <authorList>
            <person name="Benndorf R."/>
            <person name="Martin K."/>
            <person name="Kuefner M."/>
            <person name="De Beer W."/>
            <person name="Kaster A.-K."/>
            <person name="Vollmers J."/>
            <person name="Poulsen M."/>
            <person name="Beemelmanns C."/>
        </authorList>
    </citation>
    <scope>NUCLEOTIDE SEQUENCE [LARGE SCALE GENOMIC DNA]</scope>
    <source>
        <strain evidence="3 4">RB68</strain>
    </source>
</reference>
<dbReference type="Pfam" id="PF00144">
    <property type="entry name" value="Beta-lactamase"/>
    <property type="match status" value="1"/>
</dbReference>
<comment type="caution">
    <text evidence="3">The sequence shown here is derived from an EMBL/GenBank/DDBJ whole genome shotgun (WGS) entry which is preliminary data.</text>
</comment>
<dbReference type="EC" id="3.4.16.4" evidence="3"/>
<dbReference type="Gene3D" id="3.40.710.10">
    <property type="entry name" value="DD-peptidase/beta-lactamase superfamily"/>
    <property type="match status" value="1"/>
</dbReference>
<keyword evidence="3" id="KW-0121">Carboxypeptidase</keyword>
<proteinExistence type="predicted"/>
<dbReference type="InterPro" id="IPR001466">
    <property type="entry name" value="Beta-lactam-related"/>
</dbReference>
<dbReference type="AlphaFoldDB" id="A0A7K0C507"/>
<feature type="signal peptide" evidence="1">
    <location>
        <begin position="1"/>
        <end position="24"/>
    </location>
</feature>
<evidence type="ECO:0000256" key="1">
    <source>
        <dbReference type="SAM" id="SignalP"/>
    </source>
</evidence>
<dbReference type="OrthoDB" id="3499702at2"/>